<dbReference type="EMBL" id="JACGCI010000132">
    <property type="protein sequence ID" value="KAF6743924.1"/>
    <property type="molecule type" value="Genomic_DNA"/>
</dbReference>
<reference evidence="2 3" key="1">
    <citation type="submission" date="2020-07" db="EMBL/GenBank/DDBJ databases">
        <title>Comparative genomics of pyrophilous fungi reveals a link between fire events and developmental genes.</title>
        <authorList>
            <consortium name="DOE Joint Genome Institute"/>
            <person name="Steindorff A.S."/>
            <person name="Carver A."/>
            <person name="Calhoun S."/>
            <person name="Stillman K."/>
            <person name="Liu H."/>
            <person name="Lipzen A."/>
            <person name="Pangilinan J."/>
            <person name="Labutti K."/>
            <person name="Bruns T.D."/>
            <person name="Grigoriev I.V."/>
        </authorList>
    </citation>
    <scope>NUCLEOTIDE SEQUENCE [LARGE SCALE GENOMIC DNA]</scope>
    <source>
        <strain evidence="2 3">CBS 144469</strain>
    </source>
</reference>
<feature type="compositionally biased region" description="Low complexity" evidence="1">
    <location>
        <begin position="36"/>
        <end position="73"/>
    </location>
</feature>
<protein>
    <submittedName>
        <fullName evidence="2">Uncharacterized protein</fullName>
    </submittedName>
</protein>
<comment type="caution">
    <text evidence="2">The sequence shown here is derived from an EMBL/GenBank/DDBJ whole genome shotgun (WGS) entry which is preliminary data.</text>
</comment>
<evidence type="ECO:0000313" key="3">
    <source>
        <dbReference type="Proteomes" id="UP000521943"/>
    </source>
</evidence>
<dbReference type="Proteomes" id="UP000521943">
    <property type="component" value="Unassembled WGS sequence"/>
</dbReference>
<accession>A0A8H6HBJ3</accession>
<organism evidence="2 3">
    <name type="scientific">Ephemerocybe angulata</name>
    <dbReference type="NCBI Taxonomy" id="980116"/>
    <lineage>
        <taxon>Eukaryota</taxon>
        <taxon>Fungi</taxon>
        <taxon>Dikarya</taxon>
        <taxon>Basidiomycota</taxon>
        <taxon>Agaricomycotina</taxon>
        <taxon>Agaricomycetes</taxon>
        <taxon>Agaricomycetidae</taxon>
        <taxon>Agaricales</taxon>
        <taxon>Agaricineae</taxon>
        <taxon>Psathyrellaceae</taxon>
        <taxon>Ephemerocybe</taxon>
    </lineage>
</organism>
<gene>
    <name evidence="2" type="ORF">DFP72DRAFT_1079339</name>
</gene>
<sequence length="195" mass="19486">MAHPPASAPSAPSKKSKCTPSTSAIPKPTTKTSRKAAAPRLSPPSTSRASPPSGRSTAASQPPASRAAWASARGLDVAKWTRRWKPAGTMQKTSAKPPPSPEPSSDPVTVLPPSLVPIPKPSLTLGAIPARIAAPAPRSTPAHEGLQASFGGVSGSGDLDSELNAADVTALGGDTARATAAPPAANVNDFATVDA</sequence>
<name>A0A8H6HBJ3_9AGAR</name>
<feature type="region of interest" description="Disordered" evidence="1">
    <location>
        <begin position="1"/>
        <end position="113"/>
    </location>
</feature>
<proteinExistence type="predicted"/>
<feature type="compositionally biased region" description="Low complexity" evidence="1">
    <location>
        <begin position="1"/>
        <end position="24"/>
    </location>
</feature>
<dbReference type="AlphaFoldDB" id="A0A8H6HBJ3"/>
<evidence type="ECO:0000256" key="1">
    <source>
        <dbReference type="SAM" id="MobiDB-lite"/>
    </source>
</evidence>
<keyword evidence="3" id="KW-1185">Reference proteome</keyword>
<evidence type="ECO:0000313" key="2">
    <source>
        <dbReference type="EMBL" id="KAF6743924.1"/>
    </source>
</evidence>